<dbReference type="PANTHER" id="PTHR42208">
    <property type="entry name" value="HEAVY METAL TRANSPORTER-RELATED"/>
    <property type="match status" value="1"/>
</dbReference>
<dbReference type="InterPro" id="IPR039447">
    <property type="entry name" value="UreH-like_TM_dom"/>
</dbReference>
<gene>
    <name evidence="3" type="ORF">DS2_01090</name>
</gene>
<feature type="transmembrane region" description="Helical" evidence="1">
    <location>
        <begin position="39"/>
        <end position="64"/>
    </location>
</feature>
<dbReference type="AlphaFoldDB" id="W7QX12"/>
<keyword evidence="1" id="KW-0812">Transmembrane</keyword>
<dbReference type="PANTHER" id="PTHR42208:SF1">
    <property type="entry name" value="HEAVY METAL TRANSPORTER"/>
    <property type="match status" value="1"/>
</dbReference>
<feature type="transmembrane region" description="Helical" evidence="1">
    <location>
        <begin position="124"/>
        <end position="145"/>
    </location>
</feature>
<keyword evidence="4" id="KW-1185">Reference proteome</keyword>
<evidence type="ECO:0000313" key="3">
    <source>
        <dbReference type="EMBL" id="EWH12273.1"/>
    </source>
</evidence>
<feature type="transmembrane region" description="Helical" evidence="1">
    <location>
        <begin position="70"/>
        <end position="89"/>
    </location>
</feature>
<feature type="transmembrane region" description="Helical" evidence="1">
    <location>
        <begin position="157"/>
        <end position="178"/>
    </location>
</feature>
<keyword evidence="1" id="KW-0472">Membrane</keyword>
<keyword evidence="1" id="KW-1133">Transmembrane helix</keyword>
<dbReference type="PATRIC" id="fig|1328313.3.peg.229"/>
<evidence type="ECO:0000259" key="2">
    <source>
        <dbReference type="Pfam" id="PF13386"/>
    </source>
</evidence>
<evidence type="ECO:0000256" key="1">
    <source>
        <dbReference type="SAM" id="Phobius"/>
    </source>
</evidence>
<dbReference type="eggNOG" id="COG2836">
    <property type="taxonomic scope" value="Bacteria"/>
</dbReference>
<dbReference type="STRING" id="1328313.DS2_01090"/>
<dbReference type="OrthoDB" id="9798690at2"/>
<dbReference type="Proteomes" id="UP000019276">
    <property type="component" value="Unassembled WGS sequence"/>
</dbReference>
<proteinExistence type="predicted"/>
<reference evidence="3 4" key="1">
    <citation type="journal article" date="2014" name="Genome Announc.">
        <title>Draft Genome Sequence of the Agar-Degrading Bacterium Catenovulum sp. Strain DS-2, Isolated from Intestines of Haliotis diversicolor.</title>
        <authorList>
            <person name="Shan D."/>
            <person name="Li X."/>
            <person name="Gu Z."/>
            <person name="Wei G."/>
            <person name="Gao Z."/>
            <person name="Shao Z."/>
        </authorList>
    </citation>
    <scope>NUCLEOTIDE SEQUENCE [LARGE SCALE GENOMIC DNA]</scope>
    <source>
        <strain evidence="3 4">DS-2</strain>
    </source>
</reference>
<feature type="transmembrane region" description="Helical" evidence="1">
    <location>
        <begin position="6"/>
        <end position="27"/>
    </location>
</feature>
<sequence>MTDLISAFILGLMGAGHCIAMCGGLAIASGINSRLSHALLYSFGRISSYALIGFLVGAAGFWLTNSFKPLLYGLKIFSALLLILLALYIGKWSYQITKLEKVSAGLWRWLAPLAQRLIQDNSHFGRFCAGAVWGWLPCGLVYSVLTWAAASANPLKSAAIMFSFGLGTWPALLLSATISRQMHQFLNQKWVRSTLAITLIIFAFYMLITGVMQLFLR</sequence>
<comment type="caution">
    <text evidence="3">The sequence shown here is derived from an EMBL/GenBank/DDBJ whole genome shotgun (WGS) entry which is preliminary data.</text>
</comment>
<feature type="transmembrane region" description="Helical" evidence="1">
    <location>
        <begin position="190"/>
        <end position="216"/>
    </location>
</feature>
<evidence type="ECO:0000313" key="4">
    <source>
        <dbReference type="Proteomes" id="UP000019276"/>
    </source>
</evidence>
<dbReference type="EMBL" id="ARZY01000001">
    <property type="protein sequence ID" value="EWH12273.1"/>
    <property type="molecule type" value="Genomic_DNA"/>
</dbReference>
<organism evidence="3 4">
    <name type="scientific">Catenovulum agarivorans DS-2</name>
    <dbReference type="NCBI Taxonomy" id="1328313"/>
    <lineage>
        <taxon>Bacteria</taxon>
        <taxon>Pseudomonadati</taxon>
        <taxon>Pseudomonadota</taxon>
        <taxon>Gammaproteobacteria</taxon>
        <taxon>Alteromonadales</taxon>
        <taxon>Alteromonadaceae</taxon>
        <taxon>Catenovulum</taxon>
    </lineage>
</organism>
<protein>
    <recommendedName>
        <fullName evidence="2">Urease accessory protein UreH-like transmembrane domain-containing protein</fullName>
    </recommendedName>
</protein>
<name>W7QX12_9ALTE</name>
<dbReference type="RefSeq" id="WP_035012736.1">
    <property type="nucleotide sequence ID" value="NZ_ARZY01000001.1"/>
</dbReference>
<feature type="domain" description="Urease accessory protein UreH-like transmembrane" evidence="2">
    <location>
        <begin position="7"/>
        <end position="204"/>
    </location>
</feature>
<accession>W7QX12</accession>
<dbReference type="Pfam" id="PF13386">
    <property type="entry name" value="DsbD_2"/>
    <property type="match status" value="1"/>
</dbReference>